<dbReference type="InterPro" id="IPR011990">
    <property type="entry name" value="TPR-like_helical_dom_sf"/>
</dbReference>
<feature type="compositionally biased region" description="Basic and acidic residues" evidence="1">
    <location>
        <begin position="73"/>
        <end position="83"/>
    </location>
</feature>
<gene>
    <name evidence="2" type="ORF">PEVE_00035178</name>
</gene>
<dbReference type="Pfam" id="PF13181">
    <property type="entry name" value="TPR_8"/>
    <property type="match status" value="1"/>
</dbReference>
<dbReference type="InterPro" id="IPR019734">
    <property type="entry name" value="TPR_rpt"/>
</dbReference>
<keyword evidence="3" id="KW-1185">Reference proteome</keyword>
<sequence length="217" mass="24285">NYHDCLSDVEAATALQPSYLKAIIRGANTCLKLKKFEEAIIWCDKGLDIDKDNHDLLEIKTCSFIEGEHILTQEGDKPAKEESDPPTNPRPLDRTCKTQNRSVYIFISAIAETHKNAGNDAFSKDDFVKAINSYTEGIEVKCKDEDLNAKLYNNRASAHYHLGYYPDCLSDVKAATSLQPSYLKAIIRGANTCLKLKQFEGAIIWCDKGLAVSFLYP</sequence>
<protein>
    <submittedName>
        <fullName evidence="2">Uncharacterized protein</fullName>
    </submittedName>
</protein>
<evidence type="ECO:0000313" key="3">
    <source>
        <dbReference type="Proteomes" id="UP001159427"/>
    </source>
</evidence>
<dbReference type="SUPFAM" id="SSF48452">
    <property type="entry name" value="TPR-like"/>
    <property type="match status" value="2"/>
</dbReference>
<name>A0ABN8MLK2_9CNID</name>
<feature type="non-terminal residue" evidence="2">
    <location>
        <position position="217"/>
    </location>
</feature>
<comment type="caution">
    <text evidence="2">The sequence shown here is derived from an EMBL/GenBank/DDBJ whole genome shotgun (WGS) entry which is preliminary data.</text>
</comment>
<dbReference type="Proteomes" id="UP001159427">
    <property type="component" value="Unassembled WGS sequence"/>
</dbReference>
<organism evidence="2 3">
    <name type="scientific">Porites evermanni</name>
    <dbReference type="NCBI Taxonomy" id="104178"/>
    <lineage>
        <taxon>Eukaryota</taxon>
        <taxon>Metazoa</taxon>
        <taxon>Cnidaria</taxon>
        <taxon>Anthozoa</taxon>
        <taxon>Hexacorallia</taxon>
        <taxon>Scleractinia</taxon>
        <taxon>Fungiina</taxon>
        <taxon>Poritidae</taxon>
        <taxon>Porites</taxon>
    </lineage>
</organism>
<dbReference type="PANTHER" id="PTHR46035:SF1">
    <property type="entry name" value="TETRATRICOPEPTIDE REPEAT PROTEIN 4"/>
    <property type="match status" value="1"/>
</dbReference>
<dbReference type="SMART" id="SM00028">
    <property type="entry name" value="TPR"/>
    <property type="match status" value="3"/>
</dbReference>
<evidence type="ECO:0000313" key="2">
    <source>
        <dbReference type="EMBL" id="CAH3028918.1"/>
    </source>
</evidence>
<dbReference type="EMBL" id="CALNXI010000541">
    <property type="protein sequence ID" value="CAH3028918.1"/>
    <property type="molecule type" value="Genomic_DNA"/>
</dbReference>
<proteinExistence type="predicted"/>
<dbReference type="Gene3D" id="1.25.40.10">
    <property type="entry name" value="Tetratricopeptide repeat domain"/>
    <property type="match status" value="2"/>
</dbReference>
<feature type="non-terminal residue" evidence="2">
    <location>
        <position position="1"/>
    </location>
</feature>
<reference evidence="2 3" key="1">
    <citation type="submission" date="2022-05" db="EMBL/GenBank/DDBJ databases">
        <authorList>
            <consortium name="Genoscope - CEA"/>
            <person name="William W."/>
        </authorList>
    </citation>
    <scope>NUCLEOTIDE SEQUENCE [LARGE SCALE GENOMIC DNA]</scope>
</reference>
<evidence type="ECO:0000256" key="1">
    <source>
        <dbReference type="SAM" id="MobiDB-lite"/>
    </source>
</evidence>
<dbReference type="PANTHER" id="PTHR46035">
    <property type="entry name" value="TETRATRICOPEPTIDE REPEAT PROTEIN 4"/>
    <property type="match status" value="1"/>
</dbReference>
<accession>A0ABN8MLK2</accession>
<feature type="region of interest" description="Disordered" evidence="1">
    <location>
        <begin position="73"/>
        <end position="94"/>
    </location>
</feature>